<gene>
    <name evidence="1" type="ORF">F4821DRAFT_213087</name>
</gene>
<keyword evidence="2" id="KW-1185">Reference proteome</keyword>
<comment type="caution">
    <text evidence="1">The sequence shown here is derived from an EMBL/GenBank/DDBJ whole genome shotgun (WGS) entry which is preliminary data.</text>
</comment>
<proteinExistence type="predicted"/>
<name>A0ACC0DEK3_9PEZI</name>
<evidence type="ECO:0000313" key="2">
    <source>
        <dbReference type="Proteomes" id="UP001497680"/>
    </source>
</evidence>
<accession>A0ACC0DEK3</accession>
<dbReference type="Proteomes" id="UP001497680">
    <property type="component" value="Unassembled WGS sequence"/>
</dbReference>
<dbReference type="EMBL" id="MU394288">
    <property type="protein sequence ID" value="KAI6091194.1"/>
    <property type="molecule type" value="Genomic_DNA"/>
</dbReference>
<sequence length="555" mass="63404">MDPLSIAGLALTAVDQLWKISERTADLVSNFRDFDHDTKVLETKIKDDNTRTKALRQLLFESSTIYHGQTLFEQFDPEVQNHIQLFFEQAIGIIEQAHQLLSRRQAPSPDETGLVDSFSKLSTPTSSIFITGPNGSNSSLSQVQEVSRKPSRTFQRLRWSLLDKKRVEAIVNEFSEVNKRIYDNIKLWCLGTSIGVDLQHLRHMEENTTSRALGFDVDARLQLAASAEQSIPGTLEVQQSEDAHRALYSVVPVEGKFGIMQWDSKPMLVEYRSYAPESPVPVEMDSRTYDLVDKLAKLLRQPKETVFRTPSCWGWARQMQHNRVAFMFSIPEGCASQPKSLYHILGAGSQPPSLGQRFMLALQLARCISHLQLVKWVHKSFRSENILFFPPKEESSPDFPRVAEECLDYSEPWVLGYEFSRPEAYFSQGQSDRSPLRDVYRHPDRQGRPTQPFNKVHDIYALGVVLLEIGLWQQATSLEKSGFANVRDPQAIKKQLLRHVEKRLASKMGEKYQQVVLTCLKNGFDVKDDSKEDLKLQQAFRAKVINVLENATKYI</sequence>
<organism evidence="1 2">
    <name type="scientific">Hypoxylon rubiginosum</name>
    <dbReference type="NCBI Taxonomy" id="110542"/>
    <lineage>
        <taxon>Eukaryota</taxon>
        <taxon>Fungi</taxon>
        <taxon>Dikarya</taxon>
        <taxon>Ascomycota</taxon>
        <taxon>Pezizomycotina</taxon>
        <taxon>Sordariomycetes</taxon>
        <taxon>Xylariomycetidae</taxon>
        <taxon>Xylariales</taxon>
        <taxon>Hypoxylaceae</taxon>
        <taxon>Hypoxylon</taxon>
    </lineage>
</organism>
<protein>
    <submittedName>
        <fullName evidence="1">Uncharacterized protein</fullName>
    </submittedName>
</protein>
<reference evidence="1 2" key="1">
    <citation type="journal article" date="2022" name="New Phytol.">
        <title>Ecological generalism drives hyperdiversity of secondary metabolite gene clusters in xylarialean endophytes.</title>
        <authorList>
            <person name="Franco M.E.E."/>
            <person name="Wisecaver J.H."/>
            <person name="Arnold A.E."/>
            <person name="Ju Y.M."/>
            <person name="Slot J.C."/>
            <person name="Ahrendt S."/>
            <person name="Moore L.P."/>
            <person name="Eastman K.E."/>
            <person name="Scott K."/>
            <person name="Konkel Z."/>
            <person name="Mondo S.J."/>
            <person name="Kuo A."/>
            <person name="Hayes R.D."/>
            <person name="Haridas S."/>
            <person name="Andreopoulos B."/>
            <person name="Riley R."/>
            <person name="LaButti K."/>
            <person name="Pangilinan J."/>
            <person name="Lipzen A."/>
            <person name="Amirebrahimi M."/>
            <person name="Yan J."/>
            <person name="Adam C."/>
            <person name="Keymanesh K."/>
            <person name="Ng V."/>
            <person name="Louie K."/>
            <person name="Northen T."/>
            <person name="Drula E."/>
            <person name="Henrissat B."/>
            <person name="Hsieh H.M."/>
            <person name="Youens-Clark K."/>
            <person name="Lutzoni F."/>
            <person name="Miadlikowska J."/>
            <person name="Eastwood D.C."/>
            <person name="Hamelin R.C."/>
            <person name="Grigoriev I.V."/>
            <person name="U'Ren J.M."/>
        </authorList>
    </citation>
    <scope>NUCLEOTIDE SEQUENCE [LARGE SCALE GENOMIC DNA]</scope>
    <source>
        <strain evidence="1 2">ER1909</strain>
    </source>
</reference>
<evidence type="ECO:0000313" key="1">
    <source>
        <dbReference type="EMBL" id="KAI6091194.1"/>
    </source>
</evidence>